<reference evidence="1" key="1">
    <citation type="journal article" date="2015" name="Nature">
        <title>Complex archaea that bridge the gap between prokaryotes and eukaryotes.</title>
        <authorList>
            <person name="Spang A."/>
            <person name="Saw J.H."/>
            <person name="Jorgensen S.L."/>
            <person name="Zaremba-Niedzwiedzka K."/>
            <person name="Martijn J."/>
            <person name="Lind A.E."/>
            <person name="van Eijk R."/>
            <person name="Schleper C."/>
            <person name="Guy L."/>
            <person name="Ettema T.J."/>
        </authorList>
    </citation>
    <scope>NUCLEOTIDE SEQUENCE</scope>
</reference>
<organism evidence="1">
    <name type="scientific">marine sediment metagenome</name>
    <dbReference type="NCBI Taxonomy" id="412755"/>
    <lineage>
        <taxon>unclassified sequences</taxon>
        <taxon>metagenomes</taxon>
        <taxon>ecological metagenomes</taxon>
    </lineage>
</organism>
<comment type="caution">
    <text evidence="1">The sequence shown here is derived from an EMBL/GenBank/DDBJ whole genome shotgun (WGS) entry which is preliminary data.</text>
</comment>
<dbReference type="AlphaFoldDB" id="A0A0F9LR37"/>
<dbReference type="EMBL" id="LAZR01011855">
    <property type="protein sequence ID" value="KKM57113.1"/>
    <property type="molecule type" value="Genomic_DNA"/>
</dbReference>
<evidence type="ECO:0000313" key="1">
    <source>
        <dbReference type="EMBL" id="KKM57113.1"/>
    </source>
</evidence>
<evidence type="ECO:0008006" key="2">
    <source>
        <dbReference type="Google" id="ProtNLM"/>
    </source>
</evidence>
<name>A0A0F9LR37_9ZZZZ</name>
<protein>
    <recommendedName>
        <fullName evidence="2">Phage head morphogenesis domain-containing protein</fullName>
    </recommendedName>
</protein>
<sequence>MPTPEKVGEQIGKILLVTRKKSDRFFNSVQRELRKLNSLATREAARVYNRVLTSLITIEGTSVPKNDINNLSLISMLMQGIDTIQDEYRRRYSRLLQDARGDLIEITTEREFKVEKALSKIGINENRTAAGTETFELMEISNNQTLKKMNDILVKWRNFAYDTFYSGIVRGVPIAVFKSMFFNKNGSLRVGSSLDEETLYTTMTSIGEQRTSYIRGKAAESGYTYCWNANPMDPQTKGECIEATVAGVISEAEMSMGYGFPPRHICRCELVYTRPEWVTVNKGINSALEDRRNVLVQSLIDAPRQMASWKVKGKTVRSTDITRLQGNLMYKETSDKLKLLADKGAVPDYDYDISDFTPGGGVLPVTGAAEFVPVKTLKEAEDWAMENIIGLKKVKFSGFEVEQVNSVLKELDLLQRKYGKLGEFEAIEVMPKSFSMAARMKRGKILQIREDMTDIELMRLIDSGIDKSKPGLAGIVDHEIGHAMTPDIFYVSGGRTGFTEFGKRLDDFFEANIEKIGKDLTPYAASIRHEFVAEAFAFREAGNAPKWVMDWLRKENI</sequence>
<gene>
    <name evidence="1" type="ORF">LCGC14_1550880</name>
</gene>
<proteinExistence type="predicted"/>
<accession>A0A0F9LR37</accession>